<feature type="transmembrane region" description="Helical" evidence="1">
    <location>
        <begin position="701"/>
        <end position="720"/>
    </location>
</feature>
<evidence type="ECO:0000313" key="3">
    <source>
        <dbReference type="EMBL" id="KAJ8526327.1"/>
    </source>
</evidence>
<comment type="caution">
    <text evidence="3">The sequence shown here is derived from an EMBL/GenBank/DDBJ whole genome shotgun (WGS) entry which is preliminary data.</text>
</comment>
<reference evidence="4" key="1">
    <citation type="journal article" date="2023" name="Proc. Natl. Acad. Sci. U.S.A.">
        <title>Genomic and structural basis for evolution of tropane alkaloid biosynthesis.</title>
        <authorList>
            <person name="Wanga Y.-J."/>
            <person name="Taina T."/>
            <person name="Yua J.-Y."/>
            <person name="Lia J."/>
            <person name="Xua B."/>
            <person name="Chenc J."/>
            <person name="D'Auriad J.C."/>
            <person name="Huanga J.-P."/>
            <person name="Huanga S.-X."/>
        </authorList>
    </citation>
    <scope>NUCLEOTIDE SEQUENCE [LARGE SCALE GENOMIC DNA]</scope>
    <source>
        <strain evidence="4">cv. KIB-2019</strain>
    </source>
</reference>
<organism evidence="3 4">
    <name type="scientific">Anisodus acutangulus</name>
    <dbReference type="NCBI Taxonomy" id="402998"/>
    <lineage>
        <taxon>Eukaryota</taxon>
        <taxon>Viridiplantae</taxon>
        <taxon>Streptophyta</taxon>
        <taxon>Embryophyta</taxon>
        <taxon>Tracheophyta</taxon>
        <taxon>Spermatophyta</taxon>
        <taxon>Magnoliopsida</taxon>
        <taxon>eudicotyledons</taxon>
        <taxon>Gunneridae</taxon>
        <taxon>Pentapetalae</taxon>
        <taxon>asterids</taxon>
        <taxon>lamiids</taxon>
        <taxon>Solanales</taxon>
        <taxon>Solanaceae</taxon>
        <taxon>Solanoideae</taxon>
        <taxon>Hyoscyameae</taxon>
        <taxon>Anisodus</taxon>
    </lineage>
</organism>
<dbReference type="PANTHER" id="PTHR33538:SF2">
    <property type="entry name" value="PROTEIN GAMETE EXPRESSED 1"/>
    <property type="match status" value="1"/>
</dbReference>
<protein>
    <submittedName>
        <fullName evidence="3">Uncharacterized protein</fullName>
    </submittedName>
</protein>
<sequence length="861" mass="97848">MGGNHIQKWLMLLLVLVLQSSSSWGWFFSSNNNNKNDYKQEETDHSGQYSSKNKVVKLMSEFSMDVFENQKGVELVENAKQKMLVPNSCWQRAYQNLFTVCSKAIPNDEFKSRLSWNLCDCFQQHTGRSSLPQCDANTPMTDCLKKIDNDVMKIYLEFFLQTPAICHQLQRDAWKHVVERLVNSLKDSAEVAEEKIENILQVGEILLQNSKYVEESLSSIDVRTQEVAETSKNVEGRVNAVLSQSEVILEQSKGISASQLELSEGQSKMKETLQENMAIVHESYTNLDHGIDGLRTKTEGMEKEIVKVGDEMTSRMDKLQSKADDIGNIAVQALDKQKKVLDGQSKALDGLQLLKKVQSQALEESRGTLKQFAQFGQEQQEELLRRQKQLQHTHDHLVEKSKSILAAQETFESKQASMFLALDKLFNLHNAMLLESRLIKAFLLYSLSIFLLYMFTSTKQTYDVRPRLYIGLVLTFLIELAILRYGTNEMENQAWIVSIVRSLFVLLASCQLLYSIWTYRDYEVLNYKMLQTLVEKVNGIQKHKEYLSWEMENDDSDSEVDWSSWIEAELPEDVDKLKDPDFVYPEEVAENSVGSNPAFLAGVASFAIFPHEDLRFVLVCSALTIHFFKRVFEVLFVHKFSGSMDVEATIAISASYFLSTVTMIYGQHLTQEASGKKNLEYSKFWNVNNHKQVKAKIPSKMGMIIAYSPSLIAGISFFWIFPNGGIRFFMLNSAITIHFFKRVVEVLFVHKYSGAMAMSSAITISSSYLMASSSLIYIQHMTEGSSEPIVNLKHFDFIVFLVGNIGNFYHHFLLSNMREKGESGYKIPKGKKPDNQHLFPNANRAADGGAAAVAPPYTAGI</sequence>
<keyword evidence="2" id="KW-0732">Signal</keyword>
<dbReference type="OrthoDB" id="377549at2759"/>
<keyword evidence="1" id="KW-1133">Transmembrane helix</keyword>
<keyword evidence="1" id="KW-0472">Membrane</keyword>
<evidence type="ECO:0000256" key="2">
    <source>
        <dbReference type="SAM" id="SignalP"/>
    </source>
</evidence>
<accession>A0A9Q1L3W8</accession>
<dbReference type="InterPro" id="IPR040346">
    <property type="entry name" value="GEX1/Brambleberry"/>
</dbReference>
<feature type="transmembrane region" description="Helical" evidence="1">
    <location>
        <begin position="438"/>
        <end position="456"/>
    </location>
</feature>
<name>A0A9Q1L3W8_9SOLA</name>
<feature type="signal peptide" evidence="2">
    <location>
        <begin position="1"/>
        <end position="25"/>
    </location>
</feature>
<proteinExistence type="predicted"/>
<feature type="transmembrane region" description="Helical" evidence="1">
    <location>
        <begin position="493"/>
        <end position="519"/>
    </location>
</feature>
<dbReference type="PANTHER" id="PTHR33538">
    <property type="entry name" value="PROTEIN GAMETE EXPRESSED 1"/>
    <property type="match status" value="1"/>
</dbReference>
<keyword evidence="1" id="KW-0812">Transmembrane</keyword>
<dbReference type="PROSITE" id="PS50244">
    <property type="entry name" value="S5A_REDUCTASE"/>
    <property type="match status" value="1"/>
</dbReference>
<keyword evidence="4" id="KW-1185">Reference proteome</keyword>
<dbReference type="AlphaFoldDB" id="A0A9Q1L3W8"/>
<dbReference type="Proteomes" id="UP001152561">
    <property type="component" value="Unassembled WGS sequence"/>
</dbReference>
<gene>
    <name evidence="3" type="ORF">K7X08_028804</name>
</gene>
<dbReference type="EMBL" id="JAJAGQ010000024">
    <property type="protein sequence ID" value="KAJ8526327.1"/>
    <property type="molecule type" value="Genomic_DNA"/>
</dbReference>
<evidence type="ECO:0000256" key="1">
    <source>
        <dbReference type="SAM" id="Phobius"/>
    </source>
</evidence>
<evidence type="ECO:0000313" key="4">
    <source>
        <dbReference type="Proteomes" id="UP001152561"/>
    </source>
</evidence>
<feature type="chain" id="PRO_5040443077" evidence="2">
    <location>
        <begin position="26"/>
        <end position="861"/>
    </location>
</feature>
<feature type="transmembrane region" description="Helical" evidence="1">
    <location>
        <begin position="468"/>
        <end position="487"/>
    </location>
</feature>